<name>A0A679HLW5_BACT4</name>
<evidence type="ECO:0000313" key="2">
    <source>
        <dbReference type="Proteomes" id="UP000500882"/>
    </source>
</evidence>
<dbReference type="RefSeq" id="WP_229109713.1">
    <property type="nucleotide sequence ID" value="NZ_AP022660.1"/>
</dbReference>
<proteinExistence type="predicted"/>
<dbReference type="Proteomes" id="UP000500882">
    <property type="component" value="Chromosome"/>
</dbReference>
<organism evidence="1 2">
    <name type="scientific">Bacteroides thetaiotaomicron</name>
    <dbReference type="NCBI Taxonomy" id="818"/>
    <lineage>
        <taxon>Bacteria</taxon>
        <taxon>Pseudomonadati</taxon>
        <taxon>Bacteroidota</taxon>
        <taxon>Bacteroidia</taxon>
        <taxon>Bacteroidales</taxon>
        <taxon>Bacteroidaceae</taxon>
        <taxon>Bacteroides</taxon>
    </lineage>
</organism>
<evidence type="ECO:0000313" key="1">
    <source>
        <dbReference type="EMBL" id="BCA49852.1"/>
    </source>
</evidence>
<dbReference type="AlphaFoldDB" id="A0A679HLW5"/>
<gene>
    <name evidence="1" type="ORF">BatF92_17940</name>
</gene>
<dbReference type="EMBL" id="AP022660">
    <property type="protein sequence ID" value="BCA49852.1"/>
    <property type="molecule type" value="Genomic_DNA"/>
</dbReference>
<accession>A0A679HLW5</accession>
<reference evidence="1 2" key="1">
    <citation type="submission" date="2020-02" db="EMBL/GenBank/DDBJ databases">
        <title>Whole-genome sequencing and comparative analysis of the genomes of Bacteroides thetaiotaomicron and Escherichia coli isolated from a healthy resident in Vietnam.</title>
        <authorList>
            <person name="Mohsin M."/>
            <person name="Tanaka K."/>
            <person name="Kawahara R."/>
            <person name="Kondo S."/>
            <person name="Noguchi H."/>
            <person name="Motooka D."/>
            <person name="Nakamura S."/>
            <person name="Khong D.T."/>
            <person name="Nguyen T.N."/>
            <person name="Tran H.T."/>
            <person name="Yamamoto Y."/>
        </authorList>
    </citation>
    <scope>NUCLEOTIDE SEQUENCE [LARGE SCALE GENOMIC DNA]</scope>
    <source>
        <strain evidence="1 2">F9-2</strain>
    </source>
</reference>
<protein>
    <submittedName>
        <fullName evidence="1">Uncharacterized protein</fullName>
    </submittedName>
</protein>
<sequence>MLTDKEREVIEVSCKLHNLFCNLPVFHVSDIREEVIHIHAIQNMIMAREAYRSNPKMFPIKNGHPNNMPIGILATTPMNFVSFDNIPMASEKRIHLQKYRMKKLRIKKVDATYFSLSKYMRLEGQFQAKNFQTAYFLQVRILGFWFTIQTYISIDSNYALLCATEAMEKLQEKL</sequence>